<evidence type="ECO:0000313" key="1">
    <source>
        <dbReference type="EMBL" id="OGY63202.1"/>
    </source>
</evidence>
<sequence length="130" mass="14716">MSGNRNRGGQGSDISVLVLEDDKEIQNIIQLIADRVGENFCCEFVGSIAEFKSSFQKGKYKAVILDNGVSDGRAIEQDVAQWVWSKNRNVEIAFNSGMPFEELEKRLGIRNLDKDPRYIKLFFARLKNGI</sequence>
<reference evidence="1 2" key="1">
    <citation type="journal article" date="2016" name="Nat. Commun.">
        <title>Thousands of microbial genomes shed light on interconnected biogeochemical processes in an aquifer system.</title>
        <authorList>
            <person name="Anantharaman K."/>
            <person name="Brown C.T."/>
            <person name="Hug L.A."/>
            <person name="Sharon I."/>
            <person name="Castelle C.J."/>
            <person name="Probst A.J."/>
            <person name="Thomas B.C."/>
            <person name="Singh A."/>
            <person name="Wilkins M.J."/>
            <person name="Karaoz U."/>
            <person name="Brodie E.L."/>
            <person name="Williams K.H."/>
            <person name="Hubbard S.S."/>
            <person name="Banfield J.F."/>
        </authorList>
    </citation>
    <scope>NUCLEOTIDE SEQUENCE [LARGE SCALE GENOMIC DNA]</scope>
</reference>
<dbReference type="SUPFAM" id="SSF52172">
    <property type="entry name" value="CheY-like"/>
    <property type="match status" value="1"/>
</dbReference>
<accession>A0A1G1ZF64</accession>
<evidence type="ECO:0008006" key="3">
    <source>
        <dbReference type="Google" id="ProtNLM"/>
    </source>
</evidence>
<organism evidence="1 2">
    <name type="scientific">Candidatus Harrisonbacteria bacterium RIFCSPHIGHO2_02_FULL_42_16</name>
    <dbReference type="NCBI Taxonomy" id="1798404"/>
    <lineage>
        <taxon>Bacteria</taxon>
        <taxon>Candidatus Harrisoniibacteriota</taxon>
    </lineage>
</organism>
<protein>
    <recommendedName>
        <fullName evidence="3">Response regulatory domain-containing protein</fullName>
    </recommendedName>
</protein>
<evidence type="ECO:0000313" key="2">
    <source>
        <dbReference type="Proteomes" id="UP000177960"/>
    </source>
</evidence>
<dbReference type="AlphaFoldDB" id="A0A1G1ZF64"/>
<name>A0A1G1ZF64_9BACT</name>
<proteinExistence type="predicted"/>
<gene>
    <name evidence="1" type="ORF">A3B92_03835</name>
</gene>
<dbReference type="STRING" id="1798404.A3B92_03835"/>
<dbReference type="Proteomes" id="UP000177960">
    <property type="component" value="Unassembled WGS sequence"/>
</dbReference>
<comment type="caution">
    <text evidence="1">The sequence shown here is derived from an EMBL/GenBank/DDBJ whole genome shotgun (WGS) entry which is preliminary data.</text>
</comment>
<dbReference type="Gene3D" id="3.40.50.2300">
    <property type="match status" value="1"/>
</dbReference>
<dbReference type="InterPro" id="IPR011006">
    <property type="entry name" value="CheY-like_superfamily"/>
</dbReference>
<dbReference type="EMBL" id="MHJG01000025">
    <property type="protein sequence ID" value="OGY63202.1"/>
    <property type="molecule type" value="Genomic_DNA"/>
</dbReference>